<sequence>MKLIKIESTTGADWHIDPKEIAGIVDHIEFRTIFFKGGCKETFLTTSLKVDEIKQIVNPPQPSTADILNNAKREYNG</sequence>
<evidence type="ECO:0000313" key="2">
    <source>
        <dbReference type="Proteomes" id="UP000244937"/>
    </source>
</evidence>
<organism evidence="1 2">
    <name type="scientific">Flavobacterium pallidum</name>
    <dbReference type="NCBI Taxonomy" id="2172098"/>
    <lineage>
        <taxon>Bacteria</taxon>
        <taxon>Pseudomonadati</taxon>
        <taxon>Bacteroidota</taxon>
        <taxon>Flavobacteriia</taxon>
        <taxon>Flavobacteriales</taxon>
        <taxon>Flavobacteriaceae</taxon>
        <taxon>Flavobacterium</taxon>
    </lineage>
</organism>
<reference evidence="1 2" key="1">
    <citation type="submission" date="2018-05" db="EMBL/GenBank/DDBJ databases">
        <title>Genome sequencing of Flavobacterium sp. HYN0049.</title>
        <authorList>
            <person name="Yi H."/>
            <person name="Baek C."/>
        </authorList>
    </citation>
    <scope>NUCLEOTIDE SEQUENCE [LARGE SCALE GENOMIC DNA]</scope>
    <source>
        <strain evidence="1 2">HYN0049</strain>
    </source>
</reference>
<dbReference type="AlphaFoldDB" id="A0A2S1SI86"/>
<dbReference type="KEGG" id="fpal:HYN49_09560"/>
<dbReference type="EMBL" id="CP029187">
    <property type="protein sequence ID" value="AWI26123.1"/>
    <property type="molecule type" value="Genomic_DNA"/>
</dbReference>
<dbReference type="RefSeq" id="WP_108903901.1">
    <property type="nucleotide sequence ID" value="NZ_CP029187.1"/>
</dbReference>
<proteinExistence type="predicted"/>
<accession>A0A2S1SI86</accession>
<protein>
    <submittedName>
        <fullName evidence="1">Uncharacterized protein</fullName>
    </submittedName>
</protein>
<evidence type="ECO:0000313" key="1">
    <source>
        <dbReference type="EMBL" id="AWI26123.1"/>
    </source>
</evidence>
<name>A0A2S1SI86_9FLAO</name>
<gene>
    <name evidence="1" type="ORF">HYN49_09560</name>
</gene>
<dbReference type="Proteomes" id="UP000244937">
    <property type="component" value="Chromosome"/>
</dbReference>
<keyword evidence="2" id="KW-1185">Reference proteome</keyword>